<comment type="caution">
    <text evidence="2">The sequence shown here is derived from an EMBL/GenBank/DDBJ whole genome shotgun (WGS) entry which is preliminary data.</text>
</comment>
<organism evidence="2 3">
    <name type="scientific">Suillus placidus</name>
    <dbReference type="NCBI Taxonomy" id="48579"/>
    <lineage>
        <taxon>Eukaryota</taxon>
        <taxon>Fungi</taxon>
        <taxon>Dikarya</taxon>
        <taxon>Basidiomycota</taxon>
        <taxon>Agaricomycotina</taxon>
        <taxon>Agaricomycetes</taxon>
        <taxon>Agaricomycetidae</taxon>
        <taxon>Boletales</taxon>
        <taxon>Suillineae</taxon>
        <taxon>Suillaceae</taxon>
        <taxon>Suillus</taxon>
    </lineage>
</organism>
<feature type="region of interest" description="Disordered" evidence="1">
    <location>
        <begin position="136"/>
        <end position="155"/>
    </location>
</feature>
<feature type="compositionally biased region" description="Acidic residues" evidence="1">
    <location>
        <begin position="62"/>
        <end position="73"/>
    </location>
</feature>
<feature type="compositionally biased region" description="Basic and acidic residues" evidence="1">
    <location>
        <begin position="301"/>
        <end position="315"/>
    </location>
</feature>
<dbReference type="OrthoDB" id="5576441at2759"/>
<dbReference type="EMBL" id="JABBWD010000002">
    <property type="protein sequence ID" value="KAG1783180.1"/>
    <property type="molecule type" value="Genomic_DNA"/>
</dbReference>
<feature type="region of interest" description="Disordered" evidence="1">
    <location>
        <begin position="1"/>
        <end position="89"/>
    </location>
</feature>
<keyword evidence="3" id="KW-1185">Reference proteome</keyword>
<proteinExistence type="predicted"/>
<name>A0A9P7D7K4_9AGAM</name>
<dbReference type="Proteomes" id="UP000714275">
    <property type="component" value="Unassembled WGS sequence"/>
</dbReference>
<evidence type="ECO:0000256" key="1">
    <source>
        <dbReference type="SAM" id="MobiDB-lite"/>
    </source>
</evidence>
<dbReference type="AlphaFoldDB" id="A0A9P7D7K4"/>
<feature type="region of interest" description="Disordered" evidence="1">
    <location>
        <begin position="295"/>
        <end position="315"/>
    </location>
</feature>
<feature type="compositionally biased region" description="Basic and acidic residues" evidence="1">
    <location>
        <begin position="35"/>
        <end position="45"/>
    </location>
</feature>
<sequence length="442" mass="48501">MKLTCDPIYAMPDTQAPKRRLLHDDELVEDSEPEREEKRQQMREQMRKKKRLRLDPSRVDLEQDIIELTDTEPDPSGPSTNVGGQSQIDKPISTSSCSALMELASARELESADHFAIDIPRPSLAAVIAPDQRKNRVNAPDTANGPYNAQKMSGMNRISTYPTPPPIATLEVPLSSDSETESRLKLSHFAFRAPSSKPKIAVLGGLSYSGSAVAADKHPESTSTLRVRLKRPSVHRFSNDFSDVQLASLVSCVSCNLKWTSTKTTSQKVIHIQNCAKKKFLSDETVRVLIRKEIQSSSDKNASKRNDKKTTAEDQKSATFLETVVNEVPRTKKGRRPQILGTVKSLPETRGSILGRARAVLDTSIQYGDTVVDAQVSNLTQGGRSDVPCTQAFGTSMLARQPDSYPRAQMGPPQTQAFGDSALGHLQSNLGLVARHTQTSGL</sequence>
<evidence type="ECO:0000313" key="3">
    <source>
        <dbReference type="Proteomes" id="UP000714275"/>
    </source>
</evidence>
<reference evidence="2" key="1">
    <citation type="journal article" date="2020" name="New Phytol.">
        <title>Comparative genomics reveals dynamic genome evolution in host specialist ectomycorrhizal fungi.</title>
        <authorList>
            <person name="Lofgren L.A."/>
            <person name="Nguyen N.H."/>
            <person name="Vilgalys R."/>
            <person name="Ruytinx J."/>
            <person name="Liao H.L."/>
            <person name="Branco S."/>
            <person name="Kuo A."/>
            <person name="LaButti K."/>
            <person name="Lipzen A."/>
            <person name="Andreopoulos W."/>
            <person name="Pangilinan J."/>
            <person name="Riley R."/>
            <person name="Hundley H."/>
            <person name="Na H."/>
            <person name="Barry K."/>
            <person name="Grigoriev I.V."/>
            <person name="Stajich J.E."/>
            <person name="Kennedy P.G."/>
        </authorList>
    </citation>
    <scope>NUCLEOTIDE SEQUENCE</scope>
    <source>
        <strain evidence="2">DOB743</strain>
    </source>
</reference>
<accession>A0A9P7D7K4</accession>
<feature type="compositionally biased region" description="Polar residues" evidence="1">
    <location>
        <begin position="77"/>
        <end position="89"/>
    </location>
</feature>
<feature type="compositionally biased region" description="Polar residues" evidence="1">
    <location>
        <begin position="145"/>
        <end position="155"/>
    </location>
</feature>
<evidence type="ECO:0000313" key="2">
    <source>
        <dbReference type="EMBL" id="KAG1783180.1"/>
    </source>
</evidence>
<protein>
    <submittedName>
        <fullName evidence="2">Uncharacterized protein</fullName>
    </submittedName>
</protein>
<gene>
    <name evidence="2" type="ORF">EV702DRAFT_246035</name>
</gene>